<dbReference type="OrthoDB" id="92095at2759"/>
<proteinExistence type="predicted"/>
<evidence type="ECO:0000313" key="2">
    <source>
        <dbReference type="Proteomes" id="UP000054928"/>
    </source>
</evidence>
<protein>
    <submittedName>
        <fullName evidence="1">Uncharacterized protein</fullName>
    </submittedName>
</protein>
<dbReference type="AlphaFoldDB" id="A0A0P1AJ87"/>
<reference evidence="2" key="1">
    <citation type="submission" date="2014-09" db="EMBL/GenBank/DDBJ databases">
        <authorList>
            <person name="Sharma Rahul"/>
            <person name="Thines Marco"/>
        </authorList>
    </citation>
    <scope>NUCLEOTIDE SEQUENCE [LARGE SCALE GENOMIC DNA]</scope>
</reference>
<keyword evidence="2" id="KW-1185">Reference proteome</keyword>
<dbReference type="OMA" id="SINIMSG"/>
<dbReference type="Proteomes" id="UP000054928">
    <property type="component" value="Unassembled WGS sequence"/>
</dbReference>
<accession>A0A0P1AJ87</accession>
<evidence type="ECO:0000313" key="1">
    <source>
        <dbReference type="EMBL" id="CEG41304.1"/>
    </source>
</evidence>
<sequence length="213" mass="23227">MPKMISESTEATAYKTRETIRKTFGVMINDLIKSGTSDNGVNMASKHSAYTGIRNALFFASLGWDPTDLATLLSEYLQTICGPTQFMGEIDDGNEYETLGMNALHKAFKNSSLSWTKKGDGAVILNFKSLDTKNVSINIMSGGDKIDEVFLRNGSTAQWRANITELGGKTLYLDRWHPGIFGIPSTGGGSLVLWVPISRQGGHLDLNVQLNAT</sequence>
<dbReference type="GeneID" id="36406714"/>
<dbReference type="RefSeq" id="XP_024577673.1">
    <property type="nucleotide sequence ID" value="XM_024727058.1"/>
</dbReference>
<organism evidence="1 2">
    <name type="scientific">Plasmopara halstedii</name>
    <name type="common">Downy mildew of sunflower</name>
    <dbReference type="NCBI Taxonomy" id="4781"/>
    <lineage>
        <taxon>Eukaryota</taxon>
        <taxon>Sar</taxon>
        <taxon>Stramenopiles</taxon>
        <taxon>Oomycota</taxon>
        <taxon>Peronosporomycetes</taxon>
        <taxon>Peronosporales</taxon>
        <taxon>Peronosporaceae</taxon>
        <taxon>Plasmopara</taxon>
    </lineage>
</organism>
<dbReference type="STRING" id="4781.A0A0P1AJ87"/>
<dbReference type="EMBL" id="CCYD01000553">
    <property type="protein sequence ID" value="CEG41304.1"/>
    <property type="molecule type" value="Genomic_DNA"/>
</dbReference>
<name>A0A0P1AJ87_PLAHL</name>